<evidence type="ECO:0000256" key="1">
    <source>
        <dbReference type="SAM" id="SignalP"/>
    </source>
</evidence>
<organism evidence="2 3">
    <name type="scientific">Stenotrophomonas indicatrix</name>
    <dbReference type="NCBI Taxonomy" id="2045451"/>
    <lineage>
        <taxon>Bacteria</taxon>
        <taxon>Pseudomonadati</taxon>
        <taxon>Pseudomonadota</taxon>
        <taxon>Gammaproteobacteria</taxon>
        <taxon>Lysobacterales</taxon>
        <taxon>Lysobacteraceae</taxon>
        <taxon>Stenotrophomonas</taxon>
    </lineage>
</organism>
<dbReference type="RefSeq" id="WP_080149121.1">
    <property type="nucleotide sequence ID" value="NZ_DAMDEO010000017.1"/>
</dbReference>
<dbReference type="EMBL" id="FWEU01000002">
    <property type="protein sequence ID" value="SLM23753.1"/>
    <property type="molecule type" value="Genomic_DNA"/>
</dbReference>
<proteinExistence type="predicted"/>
<gene>
    <name evidence="2" type="ORF">SAMN04488690_1454</name>
</gene>
<reference evidence="3" key="1">
    <citation type="submission" date="2016-10" db="EMBL/GenBank/DDBJ databases">
        <authorList>
            <person name="Varghese N."/>
            <person name="Submissions S."/>
        </authorList>
    </citation>
    <scope>NUCLEOTIDE SEQUENCE [LARGE SCALE GENOMIC DNA]</scope>
    <source>
        <strain evidence="3">92MFCol6.1</strain>
    </source>
</reference>
<dbReference type="AlphaFoldDB" id="A0A1W1GWL1"/>
<accession>A0A1W1GWL1</accession>
<sequence length="76" mass="8338">MKLQLASMAALVLVVGSLAAMGDAHADPSGGAICVPVKMGPHYHQRCEIHDIDENGNPYTWVYWIDQNGQWYLPAD</sequence>
<evidence type="ECO:0000313" key="2">
    <source>
        <dbReference type="EMBL" id="SLM23753.1"/>
    </source>
</evidence>
<feature type="signal peptide" evidence="1">
    <location>
        <begin position="1"/>
        <end position="26"/>
    </location>
</feature>
<dbReference type="Proteomes" id="UP000191133">
    <property type="component" value="Unassembled WGS sequence"/>
</dbReference>
<protein>
    <submittedName>
        <fullName evidence="2">Uncharacterized protein</fullName>
    </submittedName>
</protein>
<name>A0A1W1GWL1_9GAMM</name>
<feature type="chain" id="PRO_5011963816" evidence="1">
    <location>
        <begin position="27"/>
        <end position="76"/>
    </location>
</feature>
<evidence type="ECO:0000313" key="3">
    <source>
        <dbReference type="Proteomes" id="UP000191133"/>
    </source>
</evidence>
<keyword evidence="1" id="KW-0732">Signal</keyword>